<dbReference type="RefSeq" id="WP_310057377.1">
    <property type="nucleotide sequence ID" value="NZ_JAVDVQ010000009.1"/>
</dbReference>
<dbReference type="InterPro" id="IPR004099">
    <property type="entry name" value="Pyr_nucl-diS_OxRdtase_dimer"/>
</dbReference>
<organism evidence="2 3">
    <name type="scientific">Arthrobacter ginsengisoli</name>
    <dbReference type="NCBI Taxonomy" id="1356565"/>
    <lineage>
        <taxon>Bacteria</taxon>
        <taxon>Bacillati</taxon>
        <taxon>Actinomycetota</taxon>
        <taxon>Actinomycetes</taxon>
        <taxon>Micrococcales</taxon>
        <taxon>Micrococcaceae</taxon>
        <taxon>Arthrobacter</taxon>
    </lineage>
</organism>
<proteinExistence type="predicted"/>
<reference evidence="2 3" key="1">
    <citation type="submission" date="2023-07" db="EMBL/GenBank/DDBJ databases">
        <title>Sorghum-associated microbial communities from plants grown in Nebraska, USA.</title>
        <authorList>
            <person name="Schachtman D."/>
        </authorList>
    </citation>
    <scope>NUCLEOTIDE SEQUENCE [LARGE SCALE GENOMIC DNA]</scope>
    <source>
        <strain evidence="2 3">BE167</strain>
    </source>
</reference>
<dbReference type="Gene3D" id="3.30.390.30">
    <property type="match status" value="1"/>
</dbReference>
<name>A0ABU1UD71_9MICC</name>
<feature type="domain" description="Pyridine nucleotide-disulphide oxidoreductase dimerisation" evidence="1">
    <location>
        <begin position="43"/>
        <end position="95"/>
    </location>
</feature>
<dbReference type="InterPro" id="IPR016156">
    <property type="entry name" value="FAD/NAD-linked_Rdtase_dimer_sf"/>
</dbReference>
<evidence type="ECO:0000259" key="1">
    <source>
        <dbReference type="Pfam" id="PF02852"/>
    </source>
</evidence>
<sequence length="105" mass="11113">MAAVRFRSGFPADASRFVGGHDGGAHPRPGLRAAVTEPNVHNDRETNRILGAALLLGTQASESIAVIQMAMLAGLEYTAVRDAIITHPTMAEGLTLLFTPAYPED</sequence>
<evidence type="ECO:0000313" key="2">
    <source>
        <dbReference type="EMBL" id="MDR7083132.1"/>
    </source>
</evidence>
<dbReference type="SUPFAM" id="SSF55424">
    <property type="entry name" value="FAD/NAD-linked reductases, dimerisation (C-terminal) domain"/>
    <property type="match status" value="1"/>
</dbReference>
<dbReference type="EMBL" id="JAVDVQ010000009">
    <property type="protein sequence ID" value="MDR7083132.1"/>
    <property type="molecule type" value="Genomic_DNA"/>
</dbReference>
<protein>
    <recommendedName>
        <fullName evidence="1">Pyridine nucleotide-disulphide oxidoreductase dimerisation domain-containing protein</fullName>
    </recommendedName>
</protein>
<accession>A0ABU1UD71</accession>
<keyword evidence="3" id="KW-1185">Reference proteome</keyword>
<dbReference type="Proteomes" id="UP001252243">
    <property type="component" value="Unassembled WGS sequence"/>
</dbReference>
<dbReference type="Pfam" id="PF02852">
    <property type="entry name" value="Pyr_redox_dim"/>
    <property type="match status" value="1"/>
</dbReference>
<gene>
    <name evidence="2" type="ORF">J2X01_002425</name>
</gene>
<evidence type="ECO:0000313" key="3">
    <source>
        <dbReference type="Proteomes" id="UP001252243"/>
    </source>
</evidence>
<comment type="caution">
    <text evidence="2">The sequence shown here is derived from an EMBL/GenBank/DDBJ whole genome shotgun (WGS) entry which is preliminary data.</text>
</comment>